<organism evidence="2">
    <name type="scientific">Nonomuraea gerenzanensis</name>
    <dbReference type="NCBI Taxonomy" id="93944"/>
    <lineage>
        <taxon>Bacteria</taxon>
        <taxon>Bacillati</taxon>
        <taxon>Actinomycetota</taxon>
        <taxon>Actinomycetes</taxon>
        <taxon>Streptosporangiales</taxon>
        <taxon>Streptosporangiaceae</taxon>
        <taxon>Nonomuraea</taxon>
    </lineage>
</organism>
<feature type="region of interest" description="Disordered" evidence="1">
    <location>
        <begin position="33"/>
        <end position="57"/>
    </location>
</feature>
<dbReference type="AlphaFoldDB" id="A0A1M4E2V6"/>
<name>A0A1M4E2V6_9ACTN</name>
<reference evidence="2" key="1">
    <citation type="submission" date="2016-04" db="EMBL/GenBank/DDBJ databases">
        <authorList>
            <person name="Evans L.H."/>
            <person name="Alamgir A."/>
            <person name="Owens N."/>
            <person name="Weber N.D."/>
            <person name="Virtaneva K."/>
            <person name="Barbian K."/>
            <person name="Babar A."/>
            <person name="Rosenke K."/>
        </authorList>
    </citation>
    <scope>NUCLEOTIDE SEQUENCE</scope>
    <source>
        <strain evidence="2">Nono1</strain>
    </source>
</reference>
<evidence type="ECO:0000256" key="1">
    <source>
        <dbReference type="SAM" id="MobiDB-lite"/>
    </source>
</evidence>
<dbReference type="EMBL" id="LT559118">
    <property type="protein sequence ID" value="SBO93090.1"/>
    <property type="molecule type" value="Genomic_DNA"/>
</dbReference>
<proteinExistence type="predicted"/>
<sequence>MSNALMLAQEEPAEALERREHAVAATLAALEEGGRDAGRSGGGAGRRGRATCGGAEG</sequence>
<accession>A0A1M4E2V6</accession>
<gene>
    <name evidence="2" type="ORF">BN4615_P2604</name>
</gene>
<evidence type="ECO:0000313" key="2">
    <source>
        <dbReference type="EMBL" id="SBO93090.1"/>
    </source>
</evidence>
<protein>
    <submittedName>
        <fullName evidence="2">Uncharacterized protein</fullName>
    </submittedName>
</protein>